<evidence type="ECO:0000313" key="2">
    <source>
        <dbReference type="Proteomes" id="UP000663722"/>
    </source>
</evidence>
<reference evidence="1" key="1">
    <citation type="journal article" date="2021" name="Microb. Physiol.">
        <title>Proteogenomic Insights into the Physiology of Marine, Sulfate-Reducing, Filamentous Desulfonema limicola and Desulfonema magnum.</title>
        <authorList>
            <person name="Schnaars V."/>
            <person name="Wohlbrand L."/>
            <person name="Scheve S."/>
            <person name="Hinrichs C."/>
            <person name="Reinhardt R."/>
            <person name="Rabus R."/>
        </authorList>
    </citation>
    <scope>NUCLEOTIDE SEQUENCE</scope>
    <source>
        <strain evidence="1">4be13</strain>
    </source>
</reference>
<gene>
    <name evidence="1" type="ORF">dnm_043350</name>
</gene>
<sequence>MFRTRFFHRRIQQYSLFLKTRIPETRVVLSISISAVFICSIFSNGSPDAVVIFVRLCLARSCSAPP</sequence>
<keyword evidence="2" id="KW-1185">Reference proteome</keyword>
<accession>A0A975BN35</accession>
<evidence type="ECO:0000313" key="1">
    <source>
        <dbReference type="EMBL" id="QTA88292.1"/>
    </source>
</evidence>
<dbReference type="AlphaFoldDB" id="A0A975BN35"/>
<protein>
    <submittedName>
        <fullName evidence="1">Uncharacterized protein</fullName>
    </submittedName>
</protein>
<name>A0A975BN35_9BACT</name>
<dbReference type="KEGG" id="dmm:dnm_043350"/>
<proteinExistence type="predicted"/>
<dbReference type="Proteomes" id="UP000663722">
    <property type="component" value="Chromosome"/>
</dbReference>
<organism evidence="1 2">
    <name type="scientific">Desulfonema magnum</name>
    <dbReference type="NCBI Taxonomy" id="45655"/>
    <lineage>
        <taxon>Bacteria</taxon>
        <taxon>Pseudomonadati</taxon>
        <taxon>Thermodesulfobacteriota</taxon>
        <taxon>Desulfobacteria</taxon>
        <taxon>Desulfobacterales</taxon>
        <taxon>Desulfococcaceae</taxon>
        <taxon>Desulfonema</taxon>
    </lineage>
</organism>
<dbReference type="EMBL" id="CP061800">
    <property type="protein sequence ID" value="QTA88292.1"/>
    <property type="molecule type" value="Genomic_DNA"/>
</dbReference>